<protein>
    <submittedName>
        <fullName evidence="1">Uncharacterized protein</fullName>
    </submittedName>
</protein>
<comment type="caution">
    <text evidence="1">The sequence shown here is derived from an EMBL/GenBank/DDBJ whole genome shotgun (WGS) entry which is preliminary data.</text>
</comment>
<evidence type="ECO:0000313" key="2">
    <source>
        <dbReference type="Proteomes" id="UP000478052"/>
    </source>
</evidence>
<dbReference type="EMBL" id="VUJU01011436">
    <property type="protein sequence ID" value="KAF0711021.1"/>
    <property type="molecule type" value="Genomic_DNA"/>
</dbReference>
<organism evidence="1 2">
    <name type="scientific">Aphis craccivora</name>
    <name type="common">Cowpea aphid</name>
    <dbReference type="NCBI Taxonomy" id="307492"/>
    <lineage>
        <taxon>Eukaryota</taxon>
        <taxon>Metazoa</taxon>
        <taxon>Ecdysozoa</taxon>
        <taxon>Arthropoda</taxon>
        <taxon>Hexapoda</taxon>
        <taxon>Insecta</taxon>
        <taxon>Pterygota</taxon>
        <taxon>Neoptera</taxon>
        <taxon>Paraneoptera</taxon>
        <taxon>Hemiptera</taxon>
        <taxon>Sternorrhyncha</taxon>
        <taxon>Aphidomorpha</taxon>
        <taxon>Aphidoidea</taxon>
        <taxon>Aphididae</taxon>
        <taxon>Aphidini</taxon>
        <taxon>Aphis</taxon>
        <taxon>Aphis</taxon>
    </lineage>
</organism>
<reference evidence="1 2" key="1">
    <citation type="submission" date="2019-08" db="EMBL/GenBank/DDBJ databases">
        <title>Whole genome of Aphis craccivora.</title>
        <authorList>
            <person name="Voronova N.V."/>
            <person name="Shulinski R.S."/>
            <person name="Bandarenka Y.V."/>
            <person name="Zhorov D.G."/>
            <person name="Warner D."/>
        </authorList>
    </citation>
    <scope>NUCLEOTIDE SEQUENCE [LARGE SCALE GENOMIC DNA]</scope>
    <source>
        <strain evidence="1">180601</strain>
        <tissue evidence="1">Whole Body</tissue>
    </source>
</reference>
<evidence type="ECO:0000313" key="1">
    <source>
        <dbReference type="EMBL" id="KAF0711021.1"/>
    </source>
</evidence>
<gene>
    <name evidence="1" type="ORF">FWK35_00031161</name>
</gene>
<keyword evidence="2" id="KW-1185">Reference proteome</keyword>
<dbReference type="Proteomes" id="UP000478052">
    <property type="component" value="Unassembled WGS sequence"/>
</dbReference>
<proteinExistence type="predicted"/>
<sequence length="22" mass="2784">MLHQKYLKINIYWLIVVSYTEE</sequence>
<accession>A0A6G0VV96</accession>
<dbReference type="AlphaFoldDB" id="A0A6G0VV96"/>
<name>A0A6G0VV96_APHCR</name>